<dbReference type="PROSITE" id="PS00107">
    <property type="entry name" value="PROTEIN_KINASE_ATP"/>
    <property type="match status" value="1"/>
</dbReference>
<dbReference type="GO" id="GO:0035556">
    <property type="term" value="P:intracellular signal transduction"/>
    <property type="evidence" value="ECO:0007669"/>
    <property type="project" value="TreeGrafter"/>
</dbReference>
<evidence type="ECO:0000256" key="3">
    <source>
        <dbReference type="ARBA" id="ARBA00022679"/>
    </source>
</evidence>
<sequence length="265" mass="30827">MSLIVIISDSEANQQRKMVEEVSIWDRYKSTLETCLTKERLDKDTVDKIAACLTNLRYQESWCSNPKIYYLSRRMNRLDLIPEMLDHGVTDLWLPLQKRLVRKWLNDAETKAFMDIQESVLDEDVTFEPQGRHFALESMDNLDLERVKYLGAGGFGEVWHVHNRRNGQAYACKTMTRPVRYDNHAILMQNFTREIMGMRLADIDLADLLNADLNNDQLTILWHSIGCITSALAYLHGLKIRHDDLKPNNILIHGTNVLLTDFGFW</sequence>
<comment type="catalytic activity">
    <reaction evidence="8">
        <text>L-seryl-[protein] + ATP = O-phospho-L-seryl-[protein] + ADP + H(+)</text>
        <dbReference type="Rhea" id="RHEA:17989"/>
        <dbReference type="Rhea" id="RHEA-COMP:9863"/>
        <dbReference type="Rhea" id="RHEA-COMP:11604"/>
        <dbReference type="ChEBI" id="CHEBI:15378"/>
        <dbReference type="ChEBI" id="CHEBI:29999"/>
        <dbReference type="ChEBI" id="CHEBI:30616"/>
        <dbReference type="ChEBI" id="CHEBI:83421"/>
        <dbReference type="ChEBI" id="CHEBI:456216"/>
        <dbReference type="EC" id="2.7.11.1"/>
    </reaction>
</comment>
<protein>
    <recommendedName>
        <fullName evidence="1">non-specific serine/threonine protein kinase</fullName>
        <ecNumber evidence="1">2.7.11.1</ecNumber>
    </recommendedName>
</protein>
<reference evidence="12" key="1">
    <citation type="submission" date="2019-04" db="EMBL/GenBank/DDBJ databases">
        <title>Sequencing of skin fungus with MAO and IRED activity.</title>
        <authorList>
            <person name="Marsaioli A.J."/>
            <person name="Bonatto J.M.C."/>
            <person name="Reis Junior O."/>
        </authorList>
    </citation>
    <scope>NUCLEOTIDE SEQUENCE</scope>
    <source>
        <strain evidence="12">30M1</strain>
    </source>
</reference>
<keyword evidence="3" id="KW-0808">Transferase</keyword>
<evidence type="ECO:0000259" key="11">
    <source>
        <dbReference type="PROSITE" id="PS50011"/>
    </source>
</evidence>
<evidence type="ECO:0000256" key="8">
    <source>
        <dbReference type="ARBA" id="ARBA00048679"/>
    </source>
</evidence>
<evidence type="ECO:0000256" key="7">
    <source>
        <dbReference type="ARBA" id="ARBA00047899"/>
    </source>
</evidence>
<comment type="similarity">
    <text evidence="10">Belongs to the protein kinase superfamily.</text>
</comment>
<dbReference type="EMBL" id="SWKU01000019">
    <property type="protein sequence ID" value="KAF2998638.1"/>
    <property type="molecule type" value="Genomic_DNA"/>
</dbReference>
<keyword evidence="2 10" id="KW-0723">Serine/threonine-protein kinase</keyword>
<gene>
    <name evidence="12" type="ORF">E8E13_007538</name>
</gene>
<dbReference type="Gene3D" id="1.10.510.10">
    <property type="entry name" value="Transferase(Phosphotransferase) domain 1"/>
    <property type="match status" value="1"/>
</dbReference>
<dbReference type="InterPro" id="IPR000719">
    <property type="entry name" value="Prot_kinase_dom"/>
</dbReference>
<dbReference type="PANTHER" id="PTHR24356">
    <property type="entry name" value="SERINE/THREONINE-PROTEIN KINASE"/>
    <property type="match status" value="1"/>
</dbReference>
<dbReference type="InterPro" id="IPR011009">
    <property type="entry name" value="Kinase-like_dom_sf"/>
</dbReference>
<dbReference type="Proteomes" id="UP000801428">
    <property type="component" value="Unassembled WGS sequence"/>
</dbReference>
<evidence type="ECO:0000256" key="9">
    <source>
        <dbReference type="PROSITE-ProRule" id="PRU10141"/>
    </source>
</evidence>
<dbReference type="GO" id="GO:0005524">
    <property type="term" value="F:ATP binding"/>
    <property type="evidence" value="ECO:0007669"/>
    <property type="project" value="UniProtKB-UniRule"/>
</dbReference>
<dbReference type="PROSITE" id="PS50011">
    <property type="entry name" value="PROTEIN_KINASE_DOM"/>
    <property type="match status" value="1"/>
</dbReference>
<dbReference type="GO" id="GO:0004674">
    <property type="term" value="F:protein serine/threonine kinase activity"/>
    <property type="evidence" value="ECO:0007669"/>
    <property type="project" value="UniProtKB-KW"/>
</dbReference>
<dbReference type="PROSITE" id="PS00108">
    <property type="entry name" value="PROTEIN_KINASE_ST"/>
    <property type="match status" value="1"/>
</dbReference>
<dbReference type="OrthoDB" id="1915767at2759"/>
<dbReference type="AlphaFoldDB" id="A0A9P4W906"/>
<dbReference type="EC" id="2.7.11.1" evidence="1"/>
<evidence type="ECO:0000256" key="6">
    <source>
        <dbReference type="ARBA" id="ARBA00022840"/>
    </source>
</evidence>
<dbReference type="InterPro" id="IPR008271">
    <property type="entry name" value="Ser/Thr_kinase_AS"/>
</dbReference>
<accession>A0A9P4W906</accession>
<name>A0A9P4W906_CURKU</name>
<dbReference type="InterPro" id="IPR050236">
    <property type="entry name" value="Ser_Thr_kinase_AGC"/>
</dbReference>
<dbReference type="SUPFAM" id="SSF56112">
    <property type="entry name" value="Protein kinase-like (PK-like)"/>
    <property type="match status" value="1"/>
</dbReference>
<dbReference type="Gene3D" id="3.30.200.20">
    <property type="entry name" value="Phosphorylase Kinase, domain 1"/>
    <property type="match status" value="1"/>
</dbReference>
<evidence type="ECO:0000313" key="13">
    <source>
        <dbReference type="Proteomes" id="UP000801428"/>
    </source>
</evidence>
<evidence type="ECO:0000313" key="12">
    <source>
        <dbReference type="EMBL" id="KAF2998638.1"/>
    </source>
</evidence>
<dbReference type="Pfam" id="PF00069">
    <property type="entry name" value="Pkinase"/>
    <property type="match status" value="1"/>
</dbReference>
<comment type="caution">
    <text evidence="12">The sequence shown here is derived from an EMBL/GenBank/DDBJ whole genome shotgun (WGS) entry which is preliminary data.</text>
</comment>
<organism evidence="12 13">
    <name type="scientific">Curvularia kusanoi</name>
    <name type="common">Cochliobolus kusanoi</name>
    <dbReference type="NCBI Taxonomy" id="90978"/>
    <lineage>
        <taxon>Eukaryota</taxon>
        <taxon>Fungi</taxon>
        <taxon>Dikarya</taxon>
        <taxon>Ascomycota</taxon>
        <taxon>Pezizomycotina</taxon>
        <taxon>Dothideomycetes</taxon>
        <taxon>Pleosporomycetidae</taxon>
        <taxon>Pleosporales</taxon>
        <taxon>Pleosporineae</taxon>
        <taxon>Pleosporaceae</taxon>
        <taxon>Curvularia</taxon>
    </lineage>
</organism>
<proteinExistence type="inferred from homology"/>
<keyword evidence="13" id="KW-1185">Reference proteome</keyword>
<feature type="domain" description="Protein kinase" evidence="11">
    <location>
        <begin position="144"/>
        <end position="265"/>
    </location>
</feature>
<keyword evidence="4 9" id="KW-0547">Nucleotide-binding</keyword>
<evidence type="ECO:0000256" key="10">
    <source>
        <dbReference type="RuleBase" id="RU000304"/>
    </source>
</evidence>
<keyword evidence="5" id="KW-0418">Kinase</keyword>
<evidence type="ECO:0000256" key="1">
    <source>
        <dbReference type="ARBA" id="ARBA00012513"/>
    </source>
</evidence>
<comment type="catalytic activity">
    <reaction evidence="7">
        <text>L-threonyl-[protein] + ATP = O-phospho-L-threonyl-[protein] + ADP + H(+)</text>
        <dbReference type="Rhea" id="RHEA:46608"/>
        <dbReference type="Rhea" id="RHEA-COMP:11060"/>
        <dbReference type="Rhea" id="RHEA-COMP:11605"/>
        <dbReference type="ChEBI" id="CHEBI:15378"/>
        <dbReference type="ChEBI" id="CHEBI:30013"/>
        <dbReference type="ChEBI" id="CHEBI:30616"/>
        <dbReference type="ChEBI" id="CHEBI:61977"/>
        <dbReference type="ChEBI" id="CHEBI:456216"/>
        <dbReference type="EC" id="2.7.11.1"/>
    </reaction>
</comment>
<evidence type="ECO:0000256" key="5">
    <source>
        <dbReference type="ARBA" id="ARBA00022777"/>
    </source>
</evidence>
<keyword evidence="6 9" id="KW-0067">ATP-binding</keyword>
<dbReference type="PANTHER" id="PTHR24356:SF1">
    <property type="entry name" value="SERINE_THREONINE-PROTEIN KINASE GREATWALL"/>
    <property type="match status" value="1"/>
</dbReference>
<feature type="binding site" evidence="9">
    <location>
        <position position="173"/>
    </location>
    <ligand>
        <name>ATP</name>
        <dbReference type="ChEBI" id="CHEBI:30616"/>
    </ligand>
</feature>
<dbReference type="InterPro" id="IPR017441">
    <property type="entry name" value="Protein_kinase_ATP_BS"/>
</dbReference>
<evidence type="ECO:0000256" key="4">
    <source>
        <dbReference type="ARBA" id="ARBA00022741"/>
    </source>
</evidence>
<evidence type="ECO:0000256" key="2">
    <source>
        <dbReference type="ARBA" id="ARBA00022527"/>
    </source>
</evidence>